<sequence>MRYLILFLSITLTFAGWLGKGKLEEPVKVNLVSHTYQEAILEISIPGIKTEDIEKGGVIYTKLYLLGEEGTTEEVGKPELPKISRVIGIPDNGKVEVEILESRYETYENILVYPFQPPTTDEKENREFVIDQYFYNTATSYPENILLSLSYARWRETYLANLIFVPFNYDAVNKRLKVYHYLKVKVRFTDGYWQTKIIEPWFAKVLKKTLLNYEDYPKDVRYIDSPGVRYLVITHSNFAEAIDTLVKWHYKRGIETRVISKSSWTSQEIKDSIVAEYNRNSPPVLRWVLLVGDANYVPPSYAFGSFPSDFWYCDFPTIDYYGEVGIGRFSCQTVPELQVMLKKTLKFMINPPLDTWLAKSVLVAHKEQYPGKYSACKRGIYFHNYPYYKYDMDTLMGALPYATNAALIARIDSGRVIVNYRGHGLETAWDAWGYDNQQWGAAQINALNNGDRTPVVFNIACLCHRIDYSTDCLGELWLKKYPGGAVASLGASDPSYTIPNHGYDSMLYRCLGDTITIPTPARNYKAPMWDLGWLMLFADAHIALRHGSIGRDNVEMYFWLGDPALEVWTGKPVSPLVQHPMVVPLGPYQMAVTVLKQGMPLEGALVCAYKENEFYVYGYTNQAGQVTLNINAQTPGEFSLTVTGHEILPYTATCMATPGTTPYVIYLRHYIDDAPPNGNGDGIVNPGERINLPVWVKNVGGALAEDVIGKLVINDPNINITDSLKTFGDIPQNDSAFTGEDGFKFEVATACTNGYLLNFQLICKDINDSTWVSYIPIVVGAPVIYYHSLIVNDSIGNNNRRVDPNESAYIYIGLRNRGRGNAYNIYAILKSGDNRFHILDSFGTYGTILVDSLVYNYLDYFKVFAEPTIMPETPIPCTLYIYGEGGYFAIRPFTIVIGELRVSDPTPDNTQPTPRYWAYEDIDTAYAQRPEFEWVEIRNIGTRLPITQDDQTIQINLPFPFRYYGTLYTSQLSVCGNGWITPVYTTSTVYTNQPLPDPTSTNPSAMICVNWDDLYPPYGNGIWFLYDATNHRMILEWDSVHYYNPREPWDKFQIIIYDTTVRTPTGDNMIKFQYLTANYYQSNTVGIEDQTNTIGINFVYNNTYHRTAGTLTPQKAILINTYQPSAPGKEEVLANKLLKDKKFNYLASPIVDLPKLNLYLPSDQKVRIDIYDLTGRHIRTLVNKELKAGTHTIIWDKKDNQGKEVAKGIYFYQINTKDTQKVLKAIILK</sequence>
<feature type="domain" description="Gingipain" evidence="2">
    <location>
        <begin position="230"/>
        <end position="567"/>
    </location>
</feature>
<comment type="caution">
    <text evidence="5">The sequence shown here is derived from an EMBL/GenBank/DDBJ whole genome shotgun (WGS) entry which is preliminary data.</text>
</comment>
<dbReference type="GO" id="GO:0004197">
    <property type="term" value="F:cysteine-type endopeptidase activity"/>
    <property type="evidence" value="ECO:0007669"/>
    <property type="project" value="InterPro"/>
</dbReference>
<accession>A0A7V4FGI6</accession>
<protein>
    <submittedName>
        <fullName evidence="5">T9SS type A sorting domain-containing protein</fullName>
    </submittedName>
</protein>
<dbReference type="InterPro" id="IPR029031">
    <property type="entry name" value="Gingipain_N_sf"/>
</dbReference>
<evidence type="ECO:0000256" key="1">
    <source>
        <dbReference type="ARBA" id="ARBA00022729"/>
    </source>
</evidence>
<reference evidence="5" key="1">
    <citation type="journal article" date="2020" name="mSystems">
        <title>Genome- and Community-Level Interaction Insights into Carbon Utilization and Element Cycling Functions of Hydrothermarchaeota in Hydrothermal Sediment.</title>
        <authorList>
            <person name="Zhou Z."/>
            <person name="Liu Y."/>
            <person name="Xu W."/>
            <person name="Pan J."/>
            <person name="Luo Z.H."/>
            <person name="Li M."/>
        </authorList>
    </citation>
    <scope>NUCLEOTIDE SEQUENCE [LARGE SCALE GENOMIC DNA]</scope>
    <source>
        <strain evidence="5">SpSt-655</strain>
    </source>
</reference>
<evidence type="ECO:0000259" key="3">
    <source>
        <dbReference type="Pfam" id="PF08126"/>
    </source>
</evidence>
<proteinExistence type="predicted"/>
<dbReference type="Gene3D" id="3.40.50.1460">
    <property type="match status" value="1"/>
</dbReference>
<dbReference type="EMBL" id="DTBX01000115">
    <property type="protein sequence ID" value="HGQ55463.1"/>
    <property type="molecule type" value="Genomic_DNA"/>
</dbReference>
<dbReference type="InterPro" id="IPR001769">
    <property type="entry name" value="Gingipain"/>
</dbReference>
<dbReference type="Pfam" id="PF01364">
    <property type="entry name" value="Peptidase_C25"/>
    <property type="match status" value="1"/>
</dbReference>
<dbReference type="InterPro" id="IPR038490">
    <property type="entry name" value="Gingipain_propep_sf"/>
</dbReference>
<evidence type="ECO:0000259" key="4">
    <source>
        <dbReference type="Pfam" id="PF13860"/>
    </source>
</evidence>
<dbReference type="Gene3D" id="3.40.50.10390">
    <property type="entry name" value="Gingipain r, domain 1"/>
    <property type="match status" value="1"/>
</dbReference>
<dbReference type="GO" id="GO:0006508">
    <property type="term" value="P:proteolysis"/>
    <property type="evidence" value="ECO:0007669"/>
    <property type="project" value="InterPro"/>
</dbReference>
<name>A0A7V4FGI6_UNCW3</name>
<dbReference type="Gene3D" id="2.60.40.10">
    <property type="entry name" value="Immunoglobulins"/>
    <property type="match status" value="1"/>
</dbReference>
<dbReference type="Pfam" id="PF13860">
    <property type="entry name" value="FlgD_ig"/>
    <property type="match status" value="1"/>
</dbReference>
<dbReference type="NCBIfam" id="TIGR04183">
    <property type="entry name" value="Por_Secre_tail"/>
    <property type="match status" value="1"/>
</dbReference>
<dbReference type="InterPro" id="IPR012600">
    <property type="entry name" value="Propeptide_C25"/>
</dbReference>
<feature type="domain" description="FlgD/Vpr Ig-like" evidence="4">
    <location>
        <begin position="1160"/>
        <end position="1217"/>
    </location>
</feature>
<dbReference type="InterPro" id="IPR025965">
    <property type="entry name" value="FlgD/Vpr_Ig-like"/>
</dbReference>
<evidence type="ECO:0000259" key="2">
    <source>
        <dbReference type="Pfam" id="PF01364"/>
    </source>
</evidence>
<feature type="domain" description="Gingipain propeptide" evidence="3">
    <location>
        <begin position="71"/>
        <end position="219"/>
    </location>
</feature>
<dbReference type="Gene3D" id="2.60.40.4070">
    <property type="match status" value="1"/>
</dbReference>
<evidence type="ECO:0000313" key="5">
    <source>
        <dbReference type="EMBL" id="HGQ55463.1"/>
    </source>
</evidence>
<dbReference type="InterPro" id="IPR026444">
    <property type="entry name" value="Secre_tail"/>
</dbReference>
<gene>
    <name evidence="5" type="ORF">ENU28_03235</name>
</gene>
<dbReference type="InterPro" id="IPR013783">
    <property type="entry name" value="Ig-like_fold"/>
</dbReference>
<organism evidence="5">
    <name type="scientific">candidate division WOR-3 bacterium</name>
    <dbReference type="NCBI Taxonomy" id="2052148"/>
    <lineage>
        <taxon>Bacteria</taxon>
        <taxon>Bacteria division WOR-3</taxon>
    </lineage>
</organism>
<dbReference type="SUPFAM" id="SSF52129">
    <property type="entry name" value="Caspase-like"/>
    <property type="match status" value="1"/>
</dbReference>
<dbReference type="Pfam" id="PF08126">
    <property type="entry name" value="Propeptide_C25"/>
    <property type="match status" value="1"/>
</dbReference>
<dbReference type="AlphaFoldDB" id="A0A7V4FGI6"/>
<dbReference type="Gene3D" id="2.60.40.3800">
    <property type="match status" value="1"/>
</dbReference>
<dbReference type="InterPro" id="IPR029030">
    <property type="entry name" value="Caspase-like_dom_sf"/>
</dbReference>
<keyword evidence="1" id="KW-0732">Signal</keyword>